<evidence type="ECO:0000313" key="3">
    <source>
        <dbReference type="Proteomes" id="UP000701853"/>
    </source>
</evidence>
<dbReference type="OrthoDB" id="1001042at2759"/>
<reference evidence="2 3" key="1">
    <citation type="journal article" date="2021" name="bioRxiv">
        <title>The Gossypium anomalum genome as a resource for cotton improvement and evolutionary analysis of hybrid incompatibility.</title>
        <authorList>
            <person name="Grover C.E."/>
            <person name="Yuan D."/>
            <person name="Arick M.A."/>
            <person name="Miller E.R."/>
            <person name="Hu G."/>
            <person name="Peterson D.G."/>
            <person name="Wendel J.F."/>
            <person name="Udall J.A."/>
        </authorList>
    </citation>
    <scope>NUCLEOTIDE SEQUENCE [LARGE SCALE GENOMIC DNA]</scope>
    <source>
        <strain evidence="2">JFW-Udall</strain>
        <tissue evidence="2">Leaf</tissue>
    </source>
</reference>
<protein>
    <recommendedName>
        <fullName evidence="1">Reverse transcriptase zinc-binding domain-containing protein</fullName>
    </recommendedName>
</protein>
<dbReference type="AlphaFoldDB" id="A0A8J6CKX7"/>
<evidence type="ECO:0000259" key="1">
    <source>
        <dbReference type="Pfam" id="PF13966"/>
    </source>
</evidence>
<dbReference type="Proteomes" id="UP000701853">
    <property type="component" value="Chromosome 12"/>
</dbReference>
<keyword evidence="3" id="KW-1185">Reference proteome</keyword>
<gene>
    <name evidence="2" type="ORF">CXB51_033847</name>
</gene>
<proteinExistence type="predicted"/>
<organism evidence="2 3">
    <name type="scientific">Gossypium anomalum</name>
    <dbReference type="NCBI Taxonomy" id="47600"/>
    <lineage>
        <taxon>Eukaryota</taxon>
        <taxon>Viridiplantae</taxon>
        <taxon>Streptophyta</taxon>
        <taxon>Embryophyta</taxon>
        <taxon>Tracheophyta</taxon>
        <taxon>Spermatophyta</taxon>
        <taxon>Magnoliopsida</taxon>
        <taxon>eudicotyledons</taxon>
        <taxon>Gunneridae</taxon>
        <taxon>Pentapetalae</taxon>
        <taxon>rosids</taxon>
        <taxon>malvids</taxon>
        <taxon>Malvales</taxon>
        <taxon>Malvaceae</taxon>
        <taxon>Malvoideae</taxon>
        <taxon>Gossypium</taxon>
    </lineage>
</organism>
<accession>A0A8J6CKX7</accession>
<dbReference type="InterPro" id="IPR026960">
    <property type="entry name" value="RVT-Znf"/>
</dbReference>
<feature type="domain" description="Reverse transcriptase zinc-binding" evidence="1">
    <location>
        <begin position="36"/>
        <end position="105"/>
    </location>
</feature>
<name>A0A8J6CKX7_9ROSI</name>
<sequence>MLVSSNMADQVMVAKMVNIDGHWNCQHCSEMDDQAGASVWSEIWKTKLAPRNKYFFWLVLHQKLLTKFESASRNMSLTTGCTLCEDIQEIIIHAFRDCTIAAKVWETVISPNFLAHFFSLDLLDWVVVNLTGGFGGDDAYAEIFGVLYWLLNNFIVRQIATRPEEIVCRADCFVFNIRESKVDLGSLGVNQRVRVKWRSPSLRWVKVNVDGFSKVNRHWLMVSGVVRDSAGN</sequence>
<comment type="caution">
    <text evidence="2">The sequence shown here is derived from an EMBL/GenBank/DDBJ whole genome shotgun (WGS) entry which is preliminary data.</text>
</comment>
<dbReference type="EMBL" id="JAHUZN010000012">
    <property type="protein sequence ID" value="KAG8474050.1"/>
    <property type="molecule type" value="Genomic_DNA"/>
</dbReference>
<dbReference type="Pfam" id="PF13966">
    <property type="entry name" value="zf-RVT"/>
    <property type="match status" value="1"/>
</dbReference>
<evidence type="ECO:0000313" key="2">
    <source>
        <dbReference type="EMBL" id="KAG8474050.1"/>
    </source>
</evidence>